<keyword evidence="2" id="KW-1185">Reference proteome</keyword>
<dbReference type="AlphaFoldDB" id="A0A1A9UG05"/>
<dbReference type="VEuPathDB" id="VectorBase:GAUT003641"/>
<protein>
    <submittedName>
        <fullName evidence="1">Uncharacterized protein</fullName>
    </submittedName>
</protein>
<accession>A0A1A9UG05</accession>
<reference evidence="1" key="1">
    <citation type="submission" date="2020-05" db="UniProtKB">
        <authorList>
            <consortium name="EnsemblMetazoa"/>
        </authorList>
    </citation>
    <scope>IDENTIFICATION</scope>
    <source>
        <strain evidence="1">TTRI</strain>
    </source>
</reference>
<organism evidence="1 2">
    <name type="scientific">Glossina austeni</name>
    <name type="common">Savannah tsetse fly</name>
    <dbReference type="NCBI Taxonomy" id="7395"/>
    <lineage>
        <taxon>Eukaryota</taxon>
        <taxon>Metazoa</taxon>
        <taxon>Ecdysozoa</taxon>
        <taxon>Arthropoda</taxon>
        <taxon>Hexapoda</taxon>
        <taxon>Insecta</taxon>
        <taxon>Pterygota</taxon>
        <taxon>Neoptera</taxon>
        <taxon>Endopterygota</taxon>
        <taxon>Diptera</taxon>
        <taxon>Brachycera</taxon>
        <taxon>Muscomorpha</taxon>
        <taxon>Hippoboscoidea</taxon>
        <taxon>Glossinidae</taxon>
        <taxon>Glossina</taxon>
    </lineage>
</organism>
<name>A0A1A9UG05_GLOAU</name>
<evidence type="ECO:0000313" key="2">
    <source>
        <dbReference type="Proteomes" id="UP000078200"/>
    </source>
</evidence>
<proteinExistence type="predicted"/>
<dbReference type="EnsemblMetazoa" id="GAUT003641-RA">
    <property type="protein sequence ID" value="GAUT003641-PA"/>
    <property type="gene ID" value="GAUT003641"/>
</dbReference>
<evidence type="ECO:0000313" key="1">
    <source>
        <dbReference type="EnsemblMetazoa" id="GAUT003641-PA"/>
    </source>
</evidence>
<sequence length="105" mass="12149">MNLVILSSFFIFVRKEFSFSQSGGRCSLMLIRKRITPPMMSEGHPNYRTCEQYVLGYLICEHAVGKSKYDKRLNLMRKVDGKLTDLSESSIKKCYSNHLLEALLH</sequence>
<dbReference type="Proteomes" id="UP000078200">
    <property type="component" value="Unassembled WGS sequence"/>
</dbReference>